<reference evidence="3 4" key="1">
    <citation type="submission" date="2014-02" db="EMBL/GenBank/DDBJ databases">
        <title>Genome sequence of Brachybacterium phenoliresistens strain W13A50.</title>
        <authorList>
            <person name="Wang X."/>
        </authorList>
    </citation>
    <scope>NUCLEOTIDE SEQUENCE [LARGE SCALE GENOMIC DNA]</scope>
    <source>
        <strain evidence="3 4">W13A50</strain>
    </source>
</reference>
<sequence>MLGAIVLTALWWALFLVVFRRERRRVRNGALLLCALWSSISLVLHLVSTLVPFGGVWSLATTLSVIPAVLALGAFLVANGLTILRKEGRSLGNALSLLAGLAVFAAPVLALALVLTRNPFGIGLGVLLGLVSLHLSLAFAIFLAASLLYQSFPLRLDSPGVIVHGSGLIRGRVTPLLRARLDAGVACREELLARGIDPVLVPSGGKGPDEPRAEAEAMAEYLVEEAGVPAERVLVERESRTTEENIIFSHRLLEEAGLSGPFTVVTSRYHAFRAALIARSLGFADQAVGGRTASYYVPSATLREFVAVMTYRRWWNVAALVPSVAVTVLLTASLLTA</sequence>
<gene>
    <name evidence="3" type="ORF">BF93_09310</name>
</gene>
<dbReference type="GO" id="GO:0043164">
    <property type="term" value="P:Gram-negative-bacterium-type cell wall biogenesis"/>
    <property type="evidence" value="ECO:0007669"/>
    <property type="project" value="TreeGrafter"/>
</dbReference>
<dbReference type="Pfam" id="PF02698">
    <property type="entry name" value="DUF218"/>
    <property type="match status" value="1"/>
</dbReference>
<feature type="domain" description="DUF218" evidence="2">
    <location>
        <begin position="161"/>
        <end position="305"/>
    </location>
</feature>
<dbReference type="Proteomes" id="UP000023067">
    <property type="component" value="Unassembled WGS sequence"/>
</dbReference>
<name>Z9JNU6_9MICO</name>
<dbReference type="GO" id="GO:0005886">
    <property type="term" value="C:plasma membrane"/>
    <property type="evidence" value="ECO:0007669"/>
    <property type="project" value="TreeGrafter"/>
</dbReference>
<comment type="caution">
    <text evidence="3">The sequence shown here is derived from an EMBL/GenBank/DDBJ whole genome shotgun (WGS) entry which is preliminary data.</text>
</comment>
<dbReference type="PATRIC" id="fig|396014.3.peg.3357"/>
<feature type="transmembrane region" description="Helical" evidence="1">
    <location>
        <begin position="94"/>
        <end position="116"/>
    </location>
</feature>
<keyword evidence="1" id="KW-0472">Membrane</keyword>
<dbReference type="PANTHER" id="PTHR30336">
    <property type="entry name" value="INNER MEMBRANE PROTEIN, PROBABLE PERMEASE"/>
    <property type="match status" value="1"/>
</dbReference>
<feature type="transmembrane region" description="Helical" evidence="1">
    <location>
        <begin position="57"/>
        <end position="82"/>
    </location>
</feature>
<keyword evidence="1" id="KW-1133">Transmembrane helix</keyword>
<dbReference type="EMBL" id="JDYK01000023">
    <property type="protein sequence ID" value="EWS79864.1"/>
    <property type="molecule type" value="Genomic_DNA"/>
</dbReference>
<dbReference type="InterPro" id="IPR014729">
    <property type="entry name" value="Rossmann-like_a/b/a_fold"/>
</dbReference>
<organism evidence="3 4">
    <name type="scientific">Brachybacterium phenoliresistens</name>
    <dbReference type="NCBI Taxonomy" id="396014"/>
    <lineage>
        <taxon>Bacteria</taxon>
        <taxon>Bacillati</taxon>
        <taxon>Actinomycetota</taxon>
        <taxon>Actinomycetes</taxon>
        <taxon>Micrococcales</taxon>
        <taxon>Dermabacteraceae</taxon>
        <taxon>Brachybacterium</taxon>
    </lineage>
</organism>
<protein>
    <recommendedName>
        <fullName evidence="2">DUF218 domain-containing protein</fullName>
    </recommendedName>
</protein>
<proteinExistence type="predicted"/>
<dbReference type="AlphaFoldDB" id="Z9JNU6"/>
<evidence type="ECO:0000259" key="2">
    <source>
        <dbReference type="Pfam" id="PF02698"/>
    </source>
</evidence>
<dbReference type="InterPro" id="IPR003848">
    <property type="entry name" value="DUF218"/>
</dbReference>
<dbReference type="CDD" id="cd06259">
    <property type="entry name" value="YdcF-like"/>
    <property type="match status" value="1"/>
</dbReference>
<dbReference type="eggNOG" id="COG1434">
    <property type="taxonomic scope" value="Bacteria"/>
</dbReference>
<dbReference type="PANTHER" id="PTHR30336:SF4">
    <property type="entry name" value="ENVELOPE BIOGENESIS FACTOR ELYC"/>
    <property type="match status" value="1"/>
</dbReference>
<dbReference type="HOGENOM" id="CLU_051474_2_0_11"/>
<evidence type="ECO:0000313" key="3">
    <source>
        <dbReference type="EMBL" id="EWS79864.1"/>
    </source>
</evidence>
<dbReference type="GO" id="GO:0000270">
    <property type="term" value="P:peptidoglycan metabolic process"/>
    <property type="evidence" value="ECO:0007669"/>
    <property type="project" value="TreeGrafter"/>
</dbReference>
<dbReference type="Gene3D" id="3.40.50.620">
    <property type="entry name" value="HUPs"/>
    <property type="match status" value="1"/>
</dbReference>
<feature type="transmembrane region" description="Helical" evidence="1">
    <location>
        <begin position="30"/>
        <end position="51"/>
    </location>
</feature>
<dbReference type="InterPro" id="IPR051599">
    <property type="entry name" value="Cell_Envelope_Assoc"/>
</dbReference>
<keyword evidence="4" id="KW-1185">Reference proteome</keyword>
<dbReference type="STRING" id="396014.BF93_09310"/>
<feature type="transmembrane region" description="Helical" evidence="1">
    <location>
        <begin position="314"/>
        <end position="335"/>
    </location>
</feature>
<feature type="transmembrane region" description="Helical" evidence="1">
    <location>
        <begin position="122"/>
        <end position="149"/>
    </location>
</feature>
<dbReference type="RefSeq" id="WP_198025471.1">
    <property type="nucleotide sequence ID" value="NZ_BAAAOW010000013.1"/>
</dbReference>
<accession>Z9JNU6</accession>
<evidence type="ECO:0000256" key="1">
    <source>
        <dbReference type="SAM" id="Phobius"/>
    </source>
</evidence>
<keyword evidence="1" id="KW-0812">Transmembrane</keyword>
<evidence type="ECO:0000313" key="4">
    <source>
        <dbReference type="Proteomes" id="UP000023067"/>
    </source>
</evidence>